<dbReference type="Pfam" id="PF04561">
    <property type="entry name" value="RNA_pol_Rpb2_2"/>
    <property type="match status" value="2"/>
</dbReference>
<dbReference type="InterPro" id="IPR037033">
    <property type="entry name" value="DNA-dir_RNAP_su2_hyb_sf"/>
</dbReference>
<dbReference type="GO" id="GO:0006351">
    <property type="term" value="P:DNA-templated transcription"/>
    <property type="evidence" value="ECO:0007669"/>
    <property type="project" value="UniProtKB-UniRule"/>
</dbReference>
<feature type="domain" description="RNA polymerase Rpb2" evidence="13">
    <location>
        <begin position="607"/>
        <end position="675"/>
    </location>
</feature>
<dbReference type="InterPro" id="IPR007644">
    <property type="entry name" value="RNA_pol_bsu_protrusion"/>
</dbReference>
<evidence type="ECO:0000313" key="16">
    <source>
        <dbReference type="Proteomes" id="UP000594688"/>
    </source>
</evidence>
<dbReference type="NCBIfam" id="NF001616">
    <property type="entry name" value="PRK00405.1"/>
    <property type="match status" value="1"/>
</dbReference>
<dbReference type="NCBIfam" id="TIGR02013">
    <property type="entry name" value="rpoB"/>
    <property type="match status" value="1"/>
</dbReference>
<dbReference type="Pfam" id="PF04565">
    <property type="entry name" value="RNA_pol_Rpb2_3"/>
    <property type="match status" value="1"/>
</dbReference>
<dbReference type="Pfam" id="PF00562">
    <property type="entry name" value="RNA_pol_Rpb2_6"/>
    <property type="match status" value="1"/>
</dbReference>
<dbReference type="InterPro" id="IPR015712">
    <property type="entry name" value="DNA-dir_RNA_pol_su2"/>
</dbReference>
<feature type="domain" description="RNA polymerase Rpb2" evidence="11">
    <location>
        <begin position="448"/>
        <end position="548"/>
    </location>
</feature>
<dbReference type="Pfam" id="PF04560">
    <property type="entry name" value="RNA_pol_Rpb2_7"/>
    <property type="match status" value="1"/>
</dbReference>
<evidence type="ECO:0000259" key="11">
    <source>
        <dbReference type="Pfam" id="PF04561"/>
    </source>
</evidence>
<dbReference type="Gene3D" id="2.30.150.10">
    <property type="entry name" value="DNA-directed RNA polymerase, beta subunit, external 1 domain"/>
    <property type="match status" value="1"/>
</dbReference>
<dbReference type="Proteomes" id="UP000594688">
    <property type="component" value="Chromosome"/>
</dbReference>
<dbReference type="InterPro" id="IPR007120">
    <property type="entry name" value="DNA-dir_RNAP_su2_dom"/>
</dbReference>
<dbReference type="Gene3D" id="2.40.50.100">
    <property type="match status" value="1"/>
</dbReference>
<evidence type="ECO:0000259" key="14">
    <source>
        <dbReference type="Pfam" id="PF10385"/>
    </source>
</evidence>
<evidence type="ECO:0000256" key="3">
    <source>
        <dbReference type="ARBA" id="ARBA00022695"/>
    </source>
</evidence>
<comment type="function">
    <text evidence="6 8">DNA-dependent RNA polymerase catalyzes the transcription of DNA into RNA using the four ribonucleoside triphosphates as substrates.</text>
</comment>
<evidence type="ECO:0000256" key="1">
    <source>
        <dbReference type="ARBA" id="ARBA00022478"/>
    </source>
</evidence>
<dbReference type="HAMAP" id="MF_01321">
    <property type="entry name" value="RNApol_bact_RpoB"/>
    <property type="match status" value="1"/>
</dbReference>
<accession>A0A7T0FZM9</accession>
<protein>
    <recommendedName>
        <fullName evidence="6 8">DNA-directed RNA polymerase subunit beta</fullName>
        <shortName evidence="6">RNAP subunit beta</shortName>
        <ecNumber evidence="6 8">2.7.7.6</ecNumber>
    </recommendedName>
    <alternativeName>
        <fullName evidence="6">RNA polymerase subunit beta</fullName>
    </alternativeName>
    <alternativeName>
        <fullName evidence="6">Transcriptase subunit beta</fullName>
    </alternativeName>
</protein>
<dbReference type="PANTHER" id="PTHR20856">
    <property type="entry name" value="DNA-DIRECTED RNA POLYMERASE I SUBUNIT 2"/>
    <property type="match status" value="1"/>
</dbReference>
<dbReference type="InterPro" id="IPR042107">
    <property type="entry name" value="DNA-dir_RNA_pol_bsu_ext_1_sf"/>
</dbReference>
<keyword evidence="1 6" id="KW-0240">DNA-directed RNA polymerase</keyword>
<comment type="catalytic activity">
    <reaction evidence="5 6 8">
        <text>RNA(n) + a ribonucleoside 5'-triphosphate = RNA(n+1) + diphosphate</text>
        <dbReference type="Rhea" id="RHEA:21248"/>
        <dbReference type="Rhea" id="RHEA-COMP:14527"/>
        <dbReference type="Rhea" id="RHEA-COMP:17342"/>
        <dbReference type="ChEBI" id="CHEBI:33019"/>
        <dbReference type="ChEBI" id="CHEBI:61557"/>
        <dbReference type="ChEBI" id="CHEBI:140395"/>
        <dbReference type="EC" id="2.7.7.6"/>
    </reaction>
</comment>
<keyword evidence="2 6" id="KW-0808">Transferase</keyword>
<dbReference type="SUPFAM" id="SSF64484">
    <property type="entry name" value="beta and beta-prime subunits of DNA dependent RNA-polymerase"/>
    <property type="match status" value="1"/>
</dbReference>
<keyword evidence="3 6" id="KW-0548">Nucleotidyltransferase</keyword>
<evidence type="ECO:0000256" key="2">
    <source>
        <dbReference type="ARBA" id="ARBA00022679"/>
    </source>
</evidence>
<dbReference type="InterPro" id="IPR019462">
    <property type="entry name" value="DNA-dir_RNA_pol_bsu_external_1"/>
</dbReference>
<dbReference type="GO" id="GO:0003677">
    <property type="term" value="F:DNA binding"/>
    <property type="evidence" value="ECO:0007669"/>
    <property type="project" value="UniProtKB-UniRule"/>
</dbReference>
<proteinExistence type="inferred from homology"/>
<dbReference type="Pfam" id="PF04563">
    <property type="entry name" value="RNA_pol_Rpb2_1"/>
    <property type="match status" value="1"/>
</dbReference>
<evidence type="ECO:0000259" key="9">
    <source>
        <dbReference type="Pfam" id="PF00562"/>
    </source>
</evidence>
<feature type="domain" description="DNA-directed RNA polymerase beta subunit external 1" evidence="14">
    <location>
        <begin position="685"/>
        <end position="750"/>
    </location>
</feature>
<dbReference type="Gene3D" id="2.40.270.10">
    <property type="entry name" value="DNA-directed RNA polymerase, subunit 2, domain 6"/>
    <property type="match status" value="3"/>
</dbReference>
<dbReference type="Gene3D" id="3.90.1110.10">
    <property type="entry name" value="RNA polymerase Rpb2, domain 2"/>
    <property type="match status" value="2"/>
</dbReference>
<dbReference type="Gene3D" id="2.40.50.150">
    <property type="match status" value="1"/>
</dbReference>
<dbReference type="InterPro" id="IPR010243">
    <property type="entry name" value="RNA_pol_bsu_bac"/>
</dbReference>
<dbReference type="FunFam" id="3.90.1800.10:FF:000001">
    <property type="entry name" value="DNA-directed RNA polymerase subunit beta"/>
    <property type="match status" value="1"/>
</dbReference>
<dbReference type="GO" id="GO:0003899">
    <property type="term" value="F:DNA-directed RNA polymerase activity"/>
    <property type="evidence" value="ECO:0007669"/>
    <property type="project" value="UniProtKB-UniRule"/>
</dbReference>
<evidence type="ECO:0000256" key="4">
    <source>
        <dbReference type="ARBA" id="ARBA00023163"/>
    </source>
</evidence>
<gene>
    <name evidence="6 15" type="primary">rpoB</name>
    <name evidence="15" type="ORF">G3M70_07555</name>
</gene>
<dbReference type="InterPro" id="IPR007641">
    <property type="entry name" value="RNA_pol_Rpb2_7"/>
</dbReference>
<dbReference type="InterPro" id="IPR007642">
    <property type="entry name" value="RNA_pol_Rpb2_2"/>
</dbReference>
<organism evidence="15 16">
    <name type="scientific">Candidatus Nitronauta litoralis</name>
    <dbReference type="NCBI Taxonomy" id="2705533"/>
    <lineage>
        <taxon>Bacteria</taxon>
        <taxon>Pseudomonadati</taxon>
        <taxon>Nitrospinota/Tectimicrobiota group</taxon>
        <taxon>Nitrospinota</taxon>
        <taxon>Nitrospinia</taxon>
        <taxon>Nitrospinales</taxon>
        <taxon>Nitrospinaceae</taxon>
        <taxon>Candidatus Nitronauta</taxon>
    </lineage>
</organism>
<dbReference type="InterPro" id="IPR007645">
    <property type="entry name" value="RNA_pol_Rpb2_3"/>
</dbReference>
<evidence type="ECO:0000256" key="5">
    <source>
        <dbReference type="ARBA" id="ARBA00048552"/>
    </source>
</evidence>
<evidence type="ECO:0000259" key="10">
    <source>
        <dbReference type="Pfam" id="PF04560"/>
    </source>
</evidence>
<evidence type="ECO:0000313" key="15">
    <source>
        <dbReference type="EMBL" id="QPJ61745.1"/>
    </source>
</evidence>
<dbReference type="GO" id="GO:0000428">
    <property type="term" value="C:DNA-directed RNA polymerase complex"/>
    <property type="evidence" value="ECO:0007669"/>
    <property type="project" value="UniProtKB-KW"/>
</dbReference>
<dbReference type="InterPro" id="IPR037034">
    <property type="entry name" value="RNA_pol_Rpb2_2_sf"/>
</dbReference>
<dbReference type="EC" id="2.7.7.6" evidence="6 8"/>
<dbReference type="Pfam" id="PF10385">
    <property type="entry name" value="RNA_pol_Rpb2_45"/>
    <property type="match status" value="1"/>
</dbReference>
<dbReference type="InterPro" id="IPR014724">
    <property type="entry name" value="RNA_pol_RPB2_OB-fold"/>
</dbReference>
<feature type="domain" description="RNA polymerase Rpb2" evidence="10">
    <location>
        <begin position="1325"/>
        <end position="1399"/>
    </location>
</feature>
<dbReference type="GO" id="GO:0032549">
    <property type="term" value="F:ribonucleoside binding"/>
    <property type="evidence" value="ECO:0007669"/>
    <property type="project" value="InterPro"/>
</dbReference>
<feature type="domain" description="RNA polymerase beta subunit protrusion" evidence="12">
    <location>
        <begin position="114"/>
        <end position="593"/>
    </location>
</feature>
<comment type="similarity">
    <text evidence="6 7">Belongs to the RNA polymerase beta chain family.</text>
</comment>
<sequence>MSKTTQIERGSIDPRTRLNFSRIPTVIGIPNLIEIQKKSFEHFLQLEVAPLKRKLQGLEEVFQDIFPISDLNVNARIEYVGYEVGIWETSQGEYKDLGGVGVIDEETGEEVHYKEKFKLSECRQKGLTYSDPIKIMVRMVLYDKERLDLNARLLKELPGRTIVEEVKHPETGKVLIPGRVEVTDEIVNTLKEAKVPSVVVNSVREVKEQKIFLGELPVMGPTGTFMINGVERVIVSQMHRSPGAFFAHDKGKSHVSGKYLYTARIIPDRGSWLDFEFDIKDILHVKIDRRRKLPATVLLAAFGLTREDILRAFYTIESLTFQPKEGRWVMNNKNLMCGMTVREDVVDSKTEDVVLKSGKKVAPGLVIRKLRKIGKSKKVEIERGDLLGLTLAQEVLDPDTGEVVGDYCQGITEDILATIEKCGAGDIQVLRIDEESPDSTIRDTMVLSKVNEEEDAIREIYKRLRPGDPPTNEIARTLFWNLFFNPKRYNLSVVGRMKMNQKFGLDVDLENRLLTLEDIVAVMRYLIGLRNGQGLIDDIDHLGNRRVRAVGESMENQFRVGLVRMERAIIERMSIQDLEVSMPHDLINSKPVTAAIKEFFGSSQLSQFMDQTNPLSEITHKRRLSALGPGGLTRERAGFEVRDVHPTHYGRICPIETPEGPNIGLIASLSTYARVNDYGFVETPYRRVNNAKVSDEVEFHTAMVEDEYIIAQANAELDKNNKFVNDIVSARQAGDFILSPSDKIQLMDVSPKQLISVATSLIPFLENDDANRALMGSNMQRQAVPLLQTESPLVGTGMEGIVARDSGAVVVAEHEGEVISADASRIVVRSSVKDKRRSGGLDSKVDIYTLSKYQRSNQNTCVNQKPLVQTGEKIRAGQVIADGPSTDKGELALGRNVLVGFMPWEGYNFEDAIVISEKTVKEDIFTSVHIEEFEVEARDTKQGKEEITRDISNVGEDALKNLDDSGIIRIGASVKPNDILVGKITPKGETQLSPEEKLLKAIFGEKAGDVRDTSLRVPPGILGIVIGVKVFSRKGIDKDSRTLAIEEEEVERIEKDFQDEIKIVKGETEKRLRSMLIGKTVSKAATVGRRQLKKGEVLDEATLADIAGKDLAKVPASGVDSAAMQQLEDSSHDQIQILKSIMADKISKLKKGDDLAPGVIKLVKVFVAMKRKLQVGDKMAGRHGNKGVVSKIVPEEDMPYMENGKPVELLLNPLGVPSRMNVGQILETNLGMAAMATGRHMATPVFDGAAEADVRKLLEEGGCNPAGEVQLYDGRTGQPFHQKVMVGYIYMLKLHHLVDDKIHARSTGPYSLVTQQPLGGKAQFGGQRLGEMEVWAIEAYGGAYTLQEMLTVKSDDVEGRKRMYEAIVKGDTHLVPSLPESFNVLVKELQSLAIDVELIETLK</sequence>
<evidence type="ECO:0000256" key="7">
    <source>
        <dbReference type="RuleBase" id="RU000434"/>
    </source>
</evidence>
<evidence type="ECO:0000259" key="13">
    <source>
        <dbReference type="Pfam" id="PF04565"/>
    </source>
</evidence>
<dbReference type="KEGG" id="nli:G3M70_07555"/>
<evidence type="ECO:0000259" key="12">
    <source>
        <dbReference type="Pfam" id="PF04563"/>
    </source>
</evidence>
<dbReference type="InterPro" id="IPR007121">
    <property type="entry name" value="RNA_pol_bsu_CS"/>
</dbReference>
<dbReference type="EMBL" id="CP048685">
    <property type="protein sequence ID" value="QPJ61745.1"/>
    <property type="molecule type" value="Genomic_DNA"/>
</dbReference>
<evidence type="ECO:0000256" key="6">
    <source>
        <dbReference type="HAMAP-Rule" id="MF_01321"/>
    </source>
</evidence>
<reference evidence="15 16" key="1">
    <citation type="submission" date="2020-02" db="EMBL/GenBank/DDBJ databases">
        <title>Genomic and physiological characterization of two novel Nitrospinaceae genera.</title>
        <authorList>
            <person name="Mueller A.J."/>
            <person name="Jung M.-Y."/>
            <person name="Strachan C.R."/>
            <person name="Herbold C.W."/>
            <person name="Kirkegaard R.H."/>
            <person name="Daims H."/>
        </authorList>
    </citation>
    <scope>NUCLEOTIDE SEQUENCE [LARGE SCALE GENOMIC DNA]</scope>
    <source>
        <strain evidence="15">EB</strain>
    </source>
</reference>
<name>A0A7T0FZM9_9BACT</name>
<feature type="domain" description="RNA polymerase Rpb2" evidence="11">
    <location>
        <begin position="241"/>
        <end position="312"/>
    </location>
</feature>
<evidence type="ECO:0000256" key="8">
    <source>
        <dbReference type="RuleBase" id="RU363031"/>
    </source>
</evidence>
<dbReference type="Gene3D" id="3.90.1100.10">
    <property type="match status" value="3"/>
</dbReference>
<feature type="domain" description="DNA-directed RNA polymerase subunit 2 hybrid-binding" evidence="9">
    <location>
        <begin position="811"/>
        <end position="1323"/>
    </location>
</feature>
<comment type="subunit">
    <text evidence="6 8">The RNAP catalytic core consists of 2 alpha, 1 beta, 1 beta' and 1 omega subunit. When a sigma factor is associated with the core the holoenzyme is formed, which can initiate transcription.</text>
</comment>
<keyword evidence="4 6" id="KW-0804">Transcription</keyword>
<dbReference type="CDD" id="cd00653">
    <property type="entry name" value="RNA_pol_B_RPB2"/>
    <property type="match status" value="1"/>
</dbReference>
<dbReference type="PROSITE" id="PS01166">
    <property type="entry name" value="RNA_POL_BETA"/>
    <property type="match status" value="1"/>
</dbReference>
<dbReference type="Gene3D" id="3.90.1800.10">
    <property type="entry name" value="RNA polymerase alpha subunit dimerisation domain"/>
    <property type="match status" value="1"/>
</dbReference>